<dbReference type="InterPro" id="IPR046847">
    <property type="entry name" value="Xre-like_HTH"/>
</dbReference>
<dbReference type="Proteomes" id="UP001156882">
    <property type="component" value="Unassembled WGS sequence"/>
</dbReference>
<protein>
    <recommendedName>
        <fullName evidence="5">Toxin-antitoxin system antitoxin component, TIGR02293 family</fullName>
    </recommendedName>
</protein>
<dbReference type="Pfam" id="PF20432">
    <property type="entry name" value="Xre-like-HTH"/>
    <property type="match status" value="1"/>
</dbReference>
<feature type="domain" description="Antitoxin Xre-like helix-turn-helix" evidence="2">
    <location>
        <begin position="24"/>
        <end position="84"/>
    </location>
</feature>
<dbReference type="InterPro" id="IPR011979">
    <property type="entry name" value="Antitox_Xre"/>
</dbReference>
<dbReference type="RefSeq" id="WP_284310565.1">
    <property type="nucleotide sequence ID" value="NZ_BSPC01000005.1"/>
</dbReference>
<dbReference type="EMBL" id="BSPC01000005">
    <property type="protein sequence ID" value="GLS17760.1"/>
    <property type="molecule type" value="Genomic_DNA"/>
</dbReference>
<reference evidence="4" key="1">
    <citation type="journal article" date="2019" name="Int. J. Syst. Evol. Microbiol.">
        <title>The Global Catalogue of Microorganisms (GCM) 10K type strain sequencing project: providing services to taxonomists for standard genome sequencing and annotation.</title>
        <authorList>
            <consortium name="The Broad Institute Genomics Platform"/>
            <consortium name="The Broad Institute Genome Sequencing Center for Infectious Disease"/>
            <person name="Wu L."/>
            <person name="Ma J."/>
        </authorList>
    </citation>
    <scope>NUCLEOTIDE SEQUENCE [LARGE SCALE GENOMIC DNA]</scope>
    <source>
        <strain evidence="4">NBRC 101365</strain>
    </source>
</reference>
<evidence type="ECO:0000259" key="2">
    <source>
        <dbReference type="Pfam" id="PF20432"/>
    </source>
</evidence>
<dbReference type="Pfam" id="PF09722">
    <property type="entry name" value="Xre_MbcA_ParS_C"/>
    <property type="match status" value="1"/>
</dbReference>
<sequence length="141" mass="15463">MLQTSSSANLVDRILGTKLETAAELIHAVRVGLPVTTIDALIGADRITTAEVDHVIVPRKTLANRKRIGTLTPDQSDRLLRVVRVIALAEETFRSKDKASIWLRRKTTALTDQAPLDMLDTNEGAHQVEVLLGRIRHGLAA</sequence>
<evidence type="ECO:0000259" key="1">
    <source>
        <dbReference type="Pfam" id="PF09722"/>
    </source>
</evidence>
<evidence type="ECO:0008006" key="5">
    <source>
        <dbReference type="Google" id="ProtNLM"/>
    </source>
</evidence>
<name>A0ABQ6CCU3_9HYPH</name>
<keyword evidence="4" id="KW-1185">Reference proteome</keyword>
<feature type="domain" description="Antitoxin Xre/MbcA/ParS-like toxin-binding" evidence="1">
    <location>
        <begin position="89"/>
        <end position="138"/>
    </location>
</feature>
<accession>A0ABQ6CCU3</accession>
<comment type="caution">
    <text evidence="3">The sequence shown here is derived from an EMBL/GenBank/DDBJ whole genome shotgun (WGS) entry which is preliminary data.</text>
</comment>
<proteinExistence type="predicted"/>
<gene>
    <name evidence="3" type="ORF">GCM10007874_07750</name>
</gene>
<dbReference type="NCBIfam" id="TIGR02293">
    <property type="entry name" value="TAS_TIGR02293"/>
    <property type="match status" value="1"/>
</dbReference>
<dbReference type="InterPro" id="IPR024467">
    <property type="entry name" value="Xre/MbcA/ParS-like_toxin-bd"/>
</dbReference>
<organism evidence="3 4">
    <name type="scientific">Labrys miyagiensis</name>
    <dbReference type="NCBI Taxonomy" id="346912"/>
    <lineage>
        <taxon>Bacteria</taxon>
        <taxon>Pseudomonadati</taxon>
        <taxon>Pseudomonadota</taxon>
        <taxon>Alphaproteobacteria</taxon>
        <taxon>Hyphomicrobiales</taxon>
        <taxon>Xanthobacteraceae</taxon>
        <taxon>Labrys</taxon>
    </lineage>
</organism>
<evidence type="ECO:0000313" key="4">
    <source>
        <dbReference type="Proteomes" id="UP001156882"/>
    </source>
</evidence>
<evidence type="ECO:0000313" key="3">
    <source>
        <dbReference type="EMBL" id="GLS17760.1"/>
    </source>
</evidence>